<organism evidence="2 3">
    <name type="scientific">Lentzea flaviverrucosa</name>
    <dbReference type="NCBI Taxonomy" id="200379"/>
    <lineage>
        <taxon>Bacteria</taxon>
        <taxon>Bacillati</taxon>
        <taxon>Actinomycetota</taxon>
        <taxon>Actinomycetes</taxon>
        <taxon>Pseudonocardiales</taxon>
        <taxon>Pseudonocardiaceae</taxon>
        <taxon>Lentzea</taxon>
    </lineage>
</organism>
<feature type="compositionally biased region" description="Low complexity" evidence="1">
    <location>
        <begin position="159"/>
        <end position="175"/>
    </location>
</feature>
<dbReference type="Proteomes" id="UP000199028">
    <property type="component" value="Unassembled WGS sequence"/>
</dbReference>
<evidence type="ECO:0000256" key="1">
    <source>
        <dbReference type="SAM" id="MobiDB-lite"/>
    </source>
</evidence>
<evidence type="ECO:0000313" key="3">
    <source>
        <dbReference type="Proteomes" id="UP000199028"/>
    </source>
</evidence>
<name>A0A1H9KNR9_9PSEU</name>
<protein>
    <submittedName>
        <fullName evidence="2">Uncharacterized protein</fullName>
    </submittedName>
</protein>
<reference evidence="3" key="1">
    <citation type="submission" date="2016-10" db="EMBL/GenBank/DDBJ databases">
        <authorList>
            <person name="Varghese N."/>
            <person name="Submissions S."/>
        </authorList>
    </citation>
    <scope>NUCLEOTIDE SEQUENCE [LARGE SCALE GENOMIC DNA]</scope>
    <source>
        <strain evidence="3">CGMCC 4.578</strain>
    </source>
</reference>
<accession>A0A1H9KNR9</accession>
<proteinExistence type="predicted"/>
<sequence>MGSARVGLRRPVPVPAGWSPAVREVALRGWLLRQYRAGAGHRRCAAIAVGAMRGSPPLHQPAEVHTARLRPCDWRHGGSASPLPCAQGGTPRAPPLRWATGWLGPTSTSPDRPASPRLAPPPDEARRPAGPPRPLTRLTPSRLLHAQPYAGRPLGSRSPGLTTPGPARPLPLRLAGSSPAQRKGAAERAWRPAAPLAVRCLLVPGCGWRQWCHRETLVDRLHRVEPGGCGYLTTEDAL</sequence>
<evidence type="ECO:0000313" key="2">
    <source>
        <dbReference type="EMBL" id="SER00585.1"/>
    </source>
</evidence>
<dbReference type="AlphaFoldDB" id="A0A1H9KNR9"/>
<gene>
    <name evidence="2" type="ORF">SAMN05216195_103655</name>
</gene>
<keyword evidence="3" id="KW-1185">Reference proteome</keyword>
<dbReference type="EMBL" id="FOFT01000003">
    <property type="protein sequence ID" value="SER00585.1"/>
    <property type="molecule type" value="Genomic_DNA"/>
</dbReference>
<feature type="region of interest" description="Disordered" evidence="1">
    <location>
        <begin position="80"/>
        <end position="188"/>
    </location>
</feature>
<feature type="compositionally biased region" description="Low complexity" evidence="1">
    <location>
        <begin position="135"/>
        <end position="144"/>
    </location>
</feature>